<evidence type="ECO:0000259" key="2">
    <source>
        <dbReference type="Pfam" id="PF11738"/>
    </source>
</evidence>
<protein>
    <recommendedName>
        <fullName evidence="2">DUF3298 domain-containing protein</fullName>
    </recommendedName>
</protein>
<feature type="chain" id="PRO_5012726159" description="DUF3298 domain-containing protein" evidence="1">
    <location>
        <begin position="24"/>
        <end position="372"/>
    </location>
</feature>
<feature type="signal peptide" evidence="1">
    <location>
        <begin position="1"/>
        <end position="23"/>
    </location>
</feature>
<feature type="domain" description="DUF3298" evidence="2">
    <location>
        <begin position="286"/>
        <end position="363"/>
    </location>
</feature>
<reference evidence="3 4" key="1">
    <citation type="submission" date="2016-11" db="EMBL/GenBank/DDBJ databases">
        <authorList>
            <person name="Jaros S."/>
            <person name="Januszkiewicz K."/>
            <person name="Wedrychowicz H."/>
        </authorList>
    </citation>
    <scope>NUCLEOTIDE SEQUENCE [LARGE SCALE GENOMIC DNA]</scope>
    <source>
        <strain evidence="3 4">DSM 27406</strain>
    </source>
</reference>
<evidence type="ECO:0000256" key="1">
    <source>
        <dbReference type="SAM" id="SignalP"/>
    </source>
</evidence>
<dbReference type="Gene3D" id="3.90.640.20">
    <property type="entry name" value="Heat-shock cognate protein, ATPase"/>
    <property type="match status" value="1"/>
</dbReference>
<proteinExistence type="predicted"/>
<dbReference type="Proteomes" id="UP000184420">
    <property type="component" value="Unassembled WGS sequence"/>
</dbReference>
<dbReference type="RefSeq" id="WP_178372162.1">
    <property type="nucleotide sequence ID" value="NZ_FRBL01000007.1"/>
</dbReference>
<keyword evidence="4" id="KW-1185">Reference proteome</keyword>
<dbReference type="STRING" id="1419482.SAMN05444266_107439"/>
<sequence length="372" mass="41246">MKRVALFLVLGLAVLLACNPRGGGNNAEKDSAVATLRLVSTPFFYTQLKGNLDNHPITMQLLKTTPGMYRGYYSFDSSGQPITIWGNGDSGLVKIYEESIDPENERFFSGSLDDAGNFKGVWHGNGTSQHFSLETAMKDAIPFAVLFATDSAALLPGNPRSPIGMASNSILWPQPVVTKEIADFIEGQITASPLRDPQQFLKRSIDSFLLGYRTSANIADISELTDASLSATWNWTSENDMKVIYNKWPLLVIEKYGYAYTGGAHGNWGSTFVTMDLSKKQVLKPADVFKPGYKEAFSPLLEKAFRAKYKIGNDESIREALLTPSILPNDNFVLTDKGVVFVYVPYEIGPYALGQVMLYIPRSEIKDWYIQQ</sequence>
<evidence type="ECO:0000313" key="4">
    <source>
        <dbReference type="Proteomes" id="UP000184420"/>
    </source>
</evidence>
<dbReference type="AlphaFoldDB" id="A0A1M7HYS3"/>
<evidence type="ECO:0000313" key="3">
    <source>
        <dbReference type="EMBL" id="SHM33696.1"/>
    </source>
</evidence>
<dbReference type="InterPro" id="IPR037126">
    <property type="entry name" value="PdaC/RsiV-like_sf"/>
</dbReference>
<keyword evidence="1" id="KW-0732">Signal</keyword>
<gene>
    <name evidence="3" type="ORF">SAMN05444266_107439</name>
</gene>
<accession>A0A1M7HYS3</accession>
<dbReference type="Pfam" id="PF11738">
    <property type="entry name" value="DUF3298"/>
    <property type="match status" value="1"/>
</dbReference>
<dbReference type="Gene3D" id="3.30.565.40">
    <property type="entry name" value="Fervidobacterium nodosum Rt17-B1 like"/>
    <property type="match status" value="1"/>
</dbReference>
<dbReference type="InterPro" id="IPR021729">
    <property type="entry name" value="DUF3298"/>
</dbReference>
<name>A0A1M7HYS3_9BACT</name>
<dbReference type="EMBL" id="FRBL01000007">
    <property type="protein sequence ID" value="SHM33696.1"/>
    <property type="molecule type" value="Genomic_DNA"/>
</dbReference>
<dbReference type="PROSITE" id="PS51257">
    <property type="entry name" value="PROKAR_LIPOPROTEIN"/>
    <property type="match status" value="1"/>
</dbReference>
<organism evidence="3 4">
    <name type="scientific">Chitinophaga jiangningensis</name>
    <dbReference type="NCBI Taxonomy" id="1419482"/>
    <lineage>
        <taxon>Bacteria</taxon>
        <taxon>Pseudomonadati</taxon>
        <taxon>Bacteroidota</taxon>
        <taxon>Chitinophagia</taxon>
        <taxon>Chitinophagales</taxon>
        <taxon>Chitinophagaceae</taxon>
        <taxon>Chitinophaga</taxon>
    </lineage>
</organism>